<dbReference type="InterPro" id="IPR050336">
    <property type="entry name" value="Chromosome_partition/occlusion"/>
</dbReference>
<keyword evidence="2" id="KW-0238">DNA-binding</keyword>
<dbReference type="PANTHER" id="PTHR33375:SF1">
    <property type="entry name" value="CHROMOSOME-PARTITIONING PROTEIN PARB-RELATED"/>
    <property type="match status" value="1"/>
</dbReference>
<dbReference type="HOGENOM" id="CLU_023853_3_1_6"/>
<evidence type="ECO:0000313" key="5">
    <source>
        <dbReference type="EMBL" id="ESK37277.1"/>
    </source>
</evidence>
<evidence type="ECO:0000313" key="6">
    <source>
        <dbReference type="Proteomes" id="UP000023785"/>
    </source>
</evidence>
<dbReference type="FunFam" id="3.90.1530.30:FF:000001">
    <property type="entry name" value="Chromosome partitioning protein ParB"/>
    <property type="match status" value="1"/>
</dbReference>
<dbReference type="GO" id="GO:0007059">
    <property type="term" value="P:chromosome segregation"/>
    <property type="evidence" value="ECO:0007669"/>
    <property type="project" value="TreeGrafter"/>
</dbReference>
<dbReference type="Proteomes" id="UP000023785">
    <property type="component" value="Unassembled WGS sequence"/>
</dbReference>
<keyword evidence="6" id="KW-1185">Reference proteome</keyword>
<dbReference type="NCBIfam" id="TIGR00180">
    <property type="entry name" value="parB_part"/>
    <property type="match status" value="1"/>
</dbReference>
<feature type="domain" description="ParB-like N-terminal" evidence="4">
    <location>
        <begin position="35"/>
        <end position="124"/>
    </location>
</feature>
<dbReference type="PATRIC" id="fig|1392540.3.peg.2251"/>
<feature type="region of interest" description="Disordered" evidence="3">
    <location>
        <begin position="1"/>
        <end position="31"/>
    </location>
</feature>
<protein>
    <recommendedName>
        <fullName evidence="4">ParB-like N-terminal domain-containing protein</fullName>
    </recommendedName>
</protein>
<reference evidence="5 6" key="1">
    <citation type="submission" date="2013-10" db="EMBL/GenBank/DDBJ databases">
        <title>The Genome Sequence of Acinetobacter nectaris CIP 110549.</title>
        <authorList>
            <consortium name="The Broad Institute Genomics Platform"/>
            <consortium name="The Broad Institute Genome Sequencing Center for Infectious Disease"/>
            <person name="Cerqueira G."/>
            <person name="Feldgarden M."/>
            <person name="Courvalin P."/>
            <person name="Grillot-Courvalin C."/>
            <person name="Clermont D."/>
            <person name="Rocha E."/>
            <person name="Yoon E.-J."/>
            <person name="Nemec A."/>
            <person name="Young S.K."/>
            <person name="Zeng Q."/>
            <person name="Gargeya S."/>
            <person name="Fitzgerald M."/>
            <person name="Abouelleil A."/>
            <person name="Alvarado L."/>
            <person name="Berlin A.M."/>
            <person name="Chapman S.B."/>
            <person name="Gainer-Dewar J."/>
            <person name="Goldberg J."/>
            <person name="Gnerre S."/>
            <person name="Griggs A."/>
            <person name="Gujja S."/>
            <person name="Hansen M."/>
            <person name="Howarth C."/>
            <person name="Imamovic A."/>
            <person name="Ireland A."/>
            <person name="Larimer J."/>
            <person name="McCowan C."/>
            <person name="Murphy C."/>
            <person name="Pearson M."/>
            <person name="Poon T.W."/>
            <person name="Priest M."/>
            <person name="Roberts A."/>
            <person name="Saif S."/>
            <person name="Shea T."/>
            <person name="Sykes S."/>
            <person name="Wortman J."/>
            <person name="Nusbaum C."/>
            <person name="Birren B."/>
        </authorList>
    </citation>
    <scope>NUCLEOTIDE SEQUENCE [LARGE SCALE GENOMIC DNA]</scope>
    <source>
        <strain evidence="5 6">CIP 110549</strain>
    </source>
</reference>
<dbReference type="Gene3D" id="1.10.10.2830">
    <property type="match status" value="1"/>
</dbReference>
<comment type="caution">
    <text evidence="5">The sequence shown here is derived from an EMBL/GenBank/DDBJ whole genome shotgun (WGS) entry which is preliminary data.</text>
</comment>
<organism evidence="5 6">
    <name type="scientific">Acinetobacter nectaris CIP 110549</name>
    <dbReference type="NCBI Taxonomy" id="1392540"/>
    <lineage>
        <taxon>Bacteria</taxon>
        <taxon>Pseudomonadati</taxon>
        <taxon>Pseudomonadota</taxon>
        <taxon>Gammaproteobacteria</taxon>
        <taxon>Moraxellales</taxon>
        <taxon>Moraxellaceae</taxon>
        <taxon>Acinetobacter</taxon>
    </lineage>
</organism>
<evidence type="ECO:0000259" key="4">
    <source>
        <dbReference type="SMART" id="SM00470"/>
    </source>
</evidence>
<dbReference type="SMART" id="SM00470">
    <property type="entry name" value="ParB"/>
    <property type="match status" value="1"/>
</dbReference>
<dbReference type="PANTHER" id="PTHR33375">
    <property type="entry name" value="CHROMOSOME-PARTITIONING PROTEIN PARB-RELATED"/>
    <property type="match status" value="1"/>
</dbReference>
<dbReference type="EMBL" id="AYER01000010">
    <property type="protein sequence ID" value="ESK37277.1"/>
    <property type="molecule type" value="Genomic_DNA"/>
</dbReference>
<dbReference type="OrthoDB" id="8702972at2"/>
<dbReference type="InterPro" id="IPR003115">
    <property type="entry name" value="ParB_N"/>
</dbReference>
<dbReference type="SUPFAM" id="SSF109709">
    <property type="entry name" value="KorB DNA-binding domain-like"/>
    <property type="match status" value="1"/>
</dbReference>
<dbReference type="Gene3D" id="3.90.1530.30">
    <property type="match status" value="1"/>
</dbReference>
<dbReference type="eggNOG" id="COG1475">
    <property type="taxonomic scope" value="Bacteria"/>
</dbReference>
<dbReference type="SUPFAM" id="SSF110849">
    <property type="entry name" value="ParB/Sulfiredoxin"/>
    <property type="match status" value="1"/>
</dbReference>
<dbReference type="AlphaFoldDB" id="V2TIJ3"/>
<name>V2TIJ3_9GAMM</name>
<evidence type="ECO:0000256" key="3">
    <source>
        <dbReference type="SAM" id="MobiDB-lite"/>
    </source>
</evidence>
<feature type="compositionally biased region" description="Basic and acidic residues" evidence="3">
    <location>
        <begin position="18"/>
        <end position="31"/>
    </location>
</feature>
<proteinExistence type="inferred from homology"/>
<gene>
    <name evidence="5" type="ORF">P256_02332</name>
</gene>
<dbReference type="GO" id="GO:0005694">
    <property type="term" value="C:chromosome"/>
    <property type="evidence" value="ECO:0007669"/>
    <property type="project" value="TreeGrafter"/>
</dbReference>
<dbReference type="InterPro" id="IPR036086">
    <property type="entry name" value="ParB/Sulfiredoxin_sf"/>
</dbReference>
<comment type="similarity">
    <text evidence="1">Belongs to the ParB family.</text>
</comment>
<dbReference type="CDD" id="cd16393">
    <property type="entry name" value="SPO0J_N"/>
    <property type="match status" value="1"/>
</dbReference>
<dbReference type="STRING" id="1392540.P256_02332"/>
<evidence type="ECO:0000256" key="2">
    <source>
        <dbReference type="ARBA" id="ARBA00023125"/>
    </source>
</evidence>
<dbReference type="GO" id="GO:0003677">
    <property type="term" value="F:DNA binding"/>
    <property type="evidence" value="ECO:0007669"/>
    <property type="project" value="UniProtKB-KW"/>
</dbReference>
<dbReference type="RefSeq" id="WP_023273942.1">
    <property type="nucleotide sequence ID" value="NZ_KI530736.1"/>
</dbReference>
<sequence>MSSAKELLAKKLQQNTQKHTDAQKEQFTNEKEFRRNIKLSEIVPSPNQPRKVFDDTELHSLADSISEIGLLQPISVRRIQSGYELISGERRLKAHQLLLKTNIDAIIIDASDDDVALLTLAENLKREDLSDYEIYLGLSSLNEAIKKNKTKLAKSLGMNREDMYKYLSFEKLPEYMILDLSNQPKLIGRTVATEIKKYLAHHSSKESEDVLGEIWRFFIKGKCEQTKIISIAEKKLVKKPKEIKSANTITSDIKYDDQKIGRIFFNNNMLKVNLDINSVSEKDIANIEAFFQELLKNKKV</sequence>
<dbReference type="InterPro" id="IPR004437">
    <property type="entry name" value="ParB/RepB/Spo0J"/>
</dbReference>
<accession>V2TIJ3</accession>
<evidence type="ECO:0000256" key="1">
    <source>
        <dbReference type="ARBA" id="ARBA00006295"/>
    </source>
</evidence>
<dbReference type="Pfam" id="PF02195">
    <property type="entry name" value="ParB_N"/>
    <property type="match status" value="1"/>
</dbReference>